<dbReference type="SFLD" id="SFLDG01129">
    <property type="entry name" value="C1.5:_HAD__Beta-PGM__Phosphata"/>
    <property type="match status" value="1"/>
</dbReference>
<dbReference type="AlphaFoldDB" id="A0A1H0XWM9"/>
<dbReference type="RefSeq" id="WP_092520165.1">
    <property type="nucleotide sequence ID" value="NZ_FNKO01000001.1"/>
</dbReference>
<dbReference type="GO" id="GO:0005829">
    <property type="term" value="C:cytosol"/>
    <property type="evidence" value="ECO:0007669"/>
    <property type="project" value="TreeGrafter"/>
</dbReference>
<dbReference type="PANTHER" id="PTHR43434">
    <property type="entry name" value="PHOSPHOGLYCOLATE PHOSPHATASE"/>
    <property type="match status" value="1"/>
</dbReference>
<reference evidence="2" key="1">
    <citation type="submission" date="2016-10" db="EMBL/GenBank/DDBJ databases">
        <authorList>
            <person name="Varghese N."/>
            <person name="Submissions S."/>
        </authorList>
    </citation>
    <scope>NUCLEOTIDE SEQUENCE [LARGE SCALE GENOMIC DNA]</scope>
    <source>
        <strain evidence="2">DSM 45459</strain>
    </source>
</reference>
<name>A0A1H0XWM9_9ACTN</name>
<dbReference type="InterPro" id="IPR036412">
    <property type="entry name" value="HAD-like_sf"/>
</dbReference>
<dbReference type="Gene3D" id="3.40.50.1000">
    <property type="entry name" value="HAD superfamily/HAD-like"/>
    <property type="match status" value="1"/>
</dbReference>
<keyword evidence="2" id="KW-1185">Reference proteome</keyword>
<dbReference type="OrthoDB" id="4307245at2"/>
<evidence type="ECO:0000313" key="1">
    <source>
        <dbReference type="EMBL" id="SDQ07292.1"/>
    </source>
</evidence>
<dbReference type="Pfam" id="PF13242">
    <property type="entry name" value="Hydrolase_like"/>
    <property type="match status" value="1"/>
</dbReference>
<accession>A0A1H0XWM9</accession>
<gene>
    <name evidence="1" type="ORF">SAMN04489718_0066</name>
</gene>
<dbReference type="InterPro" id="IPR023214">
    <property type="entry name" value="HAD_sf"/>
</dbReference>
<dbReference type="SFLD" id="SFLDS00003">
    <property type="entry name" value="Haloacid_Dehalogenase"/>
    <property type="match status" value="1"/>
</dbReference>
<protein>
    <submittedName>
        <fullName evidence="1">Phosphoglycolate phosphatase, HAD superfamily</fullName>
    </submittedName>
</protein>
<dbReference type="InterPro" id="IPR050155">
    <property type="entry name" value="HAD-like_hydrolase_sf"/>
</dbReference>
<dbReference type="Gene3D" id="1.10.150.240">
    <property type="entry name" value="Putative phosphatase, domain 2"/>
    <property type="match status" value="1"/>
</dbReference>
<dbReference type="Proteomes" id="UP000199301">
    <property type="component" value="Unassembled WGS sequence"/>
</dbReference>
<organism evidence="1 2">
    <name type="scientific">Actinopolyspora saharensis</name>
    <dbReference type="NCBI Taxonomy" id="995062"/>
    <lineage>
        <taxon>Bacteria</taxon>
        <taxon>Bacillati</taxon>
        <taxon>Actinomycetota</taxon>
        <taxon>Actinomycetes</taxon>
        <taxon>Actinopolysporales</taxon>
        <taxon>Actinopolysporaceae</taxon>
        <taxon>Actinopolyspora</taxon>
    </lineage>
</organism>
<dbReference type="SUPFAM" id="SSF56784">
    <property type="entry name" value="HAD-like"/>
    <property type="match status" value="1"/>
</dbReference>
<dbReference type="InterPro" id="IPR023198">
    <property type="entry name" value="PGP-like_dom2"/>
</dbReference>
<dbReference type="GO" id="GO:0008967">
    <property type="term" value="F:phosphoglycolate phosphatase activity"/>
    <property type="evidence" value="ECO:0007669"/>
    <property type="project" value="TreeGrafter"/>
</dbReference>
<dbReference type="STRING" id="995062.SAMN04489718_0066"/>
<sequence>MNESSSSPTADHIVWDWNGTLLADNHAVVAAVNVVCSAFGAEHVDLYRWRSVFGRPLWRAYEKVLGREIAQRDWARIDRMYHEAYRELLHTCELAADAPEVLLGWWNAGRSQSLLSMFFHEELVPLVESFGLSSVFSRVDGLRDPAAGGSKAEHLVAHLGALGVDPSETVVVGDVADDASAAEWAGADCVLVSTGVMSREALEATGRPVVDSLGEAVERLAGARVL</sequence>
<evidence type="ECO:0000313" key="2">
    <source>
        <dbReference type="Proteomes" id="UP000199301"/>
    </source>
</evidence>
<dbReference type="GO" id="GO:0006281">
    <property type="term" value="P:DNA repair"/>
    <property type="evidence" value="ECO:0007669"/>
    <property type="project" value="TreeGrafter"/>
</dbReference>
<dbReference type="EMBL" id="FNKO01000001">
    <property type="protein sequence ID" value="SDQ07292.1"/>
    <property type="molecule type" value="Genomic_DNA"/>
</dbReference>
<proteinExistence type="predicted"/>
<dbReference type="PANTHER" id="PTHR43434:SF1">
    <property type="entry name" value="PHOSPHOGLYCOLATE PHOSPHATASE"/>
    <property type="match status" value="1"/>
</dbReference>